<dbReference type="RefSeq" id="XP_023631214.1">
    <property type="nucleotide sequence ID" value="XM_023775446.1"/>
</dbReference>
<evidence type="ECO:0000313" key="4">
    <source>
        <dbReference type="Proteomes" id="UP000225277"/>
    </source>
</evidence>
<feature type="compositionally biased region" description="Polar residues" evidence="1">
    <location>
        <begin position="368"/>
        <end position="381"/>
    </location>
</feature>
<gene>
    <name evidence="3" type="ORF">RCC_10215</name>
</gene>
<dbReference type="STRING" id="112498.A0A2D3VBX3"/>
<keyword evidence="4" id="KW-1185">Reference proteome</keyword>
<dbReference type="GO" id="GO:0006891">
    <property type="term" value="P:intra-Golgi vesicle-mediated transport"/>
    <property type="evidence" value="ECO:0007669"/>
    <property type="project" value="InterPro"/>
</dbReference>
<dbReference type="InterPro" id="IPR055420">
    <property type="entry name" value="IgD3_Trs65"/>
</dbReference>
<evidence type="ECO:0000256" key="1">
    <source>
        <dbReference type="SAM" id="MobiDB-lite"/>
    </source>
</evidence>
<protein>
    <recommendedName>
        <fullName evidence="2">Trafficking protein particle complex II-specific subunit 65 IgD3 domain-containing protein</fullName>
    </recommendedName>
</protein>
<dbReference type="EMBL" id="FJUY01000021">
    <property type="protein sequence ID" value="CZT24490.1"/>
    <property type="molecule type" value="Genomic_DNA"/>
</dbReference>
<accession>A0A2D3VBX3</accession>
<feature type="domain" description="Trafficking protein particle complex II-specific subunit 65 IgD3" evidence="2">
    <location>
        <begin position="383"/>
        <end position="525"/>
    </location>
</feature>
<dbReference type="PANTHER" id="PTHR28159">
    <property type="entry name" value="TRAFFICKING PROTEIN PARTICLE COMPLEX II-SPECIFIC SUBUNIT 65"/>
    <property type="match status" value="1"/>
</dbReference>
<dbReference type="PANTHER" id="PTHR28159:SF1">
    <property type="entry name" value="TRAFFICKING PROTEIN PARTICLE COMPLEX II-SPECIFIC SUBUNIT 65"/>
    <property type="match status" value="1"/>
</dbReference>
<dbReference type="Proteomes" id="UP000225277">
    <property type="component" value="Unassembled WGS sequence"/>
</dbReference>
<reference evidence="3 4" key="1">
    <citation type="submission" date="2016-03" db="EMBL/GenBank/DDBJ databases">
        <authorList>
            <person name="Ploux O."/>
        </authorList>
    </citation>
    <scope>NUCLEOTIDE SEQUENCE [LARGE SCALE GENOMIC DNA]</scope>
    <source>
        <strain evidence="3 4">URUG2</strain>
    </source>
</reference>
<dbReference type="GO" id="GO:0005802">
    <property type="term" value="C:trans-Golgi network"/>
    <property type="evidence" value="ECO:0007669"/>
    <property type="project" value="TreeGrafter"/>
</dbReference>
<name>A0A2D3VBX3_9PEZI</name>
<dbReference type="Pfam" id="PF12735">
    <property type="entry name" value="IgD3_Trs65"/>
    <property type="match status" value="1"/>
</dbReference>
<dbReference type="InterPro" id="IPR024662">
    <property type="entry name" value="Trs65"/>
</dbReference>
<evidence type="ECO:0000259" key="2">
    <source>
        <dbReference type="Pfam" id="PF12735"/>
    </source>
</evidence>
<evidence type="ECO:0000313" key="3">
    <source>
        <dbReference type="EMBL" id="CZT24490.1"/>
    </source>
</evidence>
<dbReference type="GeneID" id="35605262"/>
<dbReference type="OrthoDB" id="5345392at2759"/>
<proteinExistence type="predicted"/>
<dbReference type="GO" id="GO:1990071">
    <property type="term" value="C:TRAPPII protein complex"/>
    <property type="evidence" value="ECO:0007669"/>
    <property type="project" value="InterPro"/>
</dbReference>
<dbReference type="AlphaFoldDB" id="A0A2D3VBX3"/>
<feature type="region of interest" description="Disordered" evidence="1">
    <location>
        <begin position="343"/>
        <end position="385"/>
    </location>
</feature>
<organism evidence="3 4">
    <name type="scientific">Ramularia collo-cygni</name>
    <dbReference type="NCBI Taxonomy" id="112498"/>
    <lineage>
        <taxon>Eukaryota</taxon>
        <taxon>Fungi</taxon>
        <taxon>Dikarya</taxon>
        <taxon>Ascomycota</taxon>
        <taxon>Pezizomycotina</taxon>
        <taxon>Dothideomycetes</taxon>
        <taxon>Dothideomycetidae</taxon>
        <taxon>Mycosphaerellales</taxon>
        <taxon>Mycosphaerellaceae</taxon>
        <taxon>Ramularia</taxon>
    </lineage>
</organism>
<sequence length="529" mass="57666">MTDSRSRFEALSPAHLEVHLPKAQDLDVGTLLRVGGFEELARAPGRRNLFFDEEANILVVLKTGHNETDVRQNLSSLELILSAHATDAVPQGAGNAASASGKHDLVSKSFSATSFSDVVSIGDNAYVIWKPSLPLPRPRARLQRPAIYFTATLKMDSSKSDGSRRIDKEYLTSYEPLPENILEPFQHDRVLGNSDVYLSETRITKIAPKPLNVESDVKPIRGASKRAYPAVPALFTKLRYSTLPDATIASLHVETSHLIAGTVQITEVDLSVQDLLVEEITSLTLPLQTRGGDETIFLYKITSKGNAASPTTNPQVKVSIKADAALDQGSHIDLNVDLQTDAEIPTHNSHPSYAWSRPLKTSSHHKSLSVQSMGRPTSTDGGSRKADSGAAGVIFTFACPATTQKNEEFKMSVKCLNQSDRQRRFAVVTLQPRKPLTGLQPDNDTESDLIAKIFNAPPLARIKTPDVLDLNPDLRIGPLPAGACFETHLSFRAMTSGLLDFGTLRIIDLDTRQSVDVRELPDVVALEAS</sequence>